<feature type="region of interest" description="Disordered" evidence="1">
    <location>
        <begin position="1"/>
        <end position="40"/>
    </location>
</feature>
<keyword evidence="3" id="KW-1185">Reference proteome</keyword>
<dbReference type="EMBL" id="JBHFFA010000006">
    <property type="protein sequence ID" value="KAL2622462.1"/>
    <property type="molecule type" value="Genomic_DNA"/>
</dbReference>
<dbReference type="Proteomes" id="UP001605036">
    <property type="component" value="Unassembled WGS sequence"/>
</dbReference>
<proteinExistence type="predicted"/>
<feature type="compositionally biased region" description="Basic residues" evidence="1">
    <location>
        <begin position="19"/>
        <end position="29"/>
    </location>
</feature>
<protein>
    <submittedName>
        <fullName evidence="2">Uncharacterized protein</fullName>
    </submittedName>
</protein>
<reference evidence="2 3" key="1">
    <citation type="submission" date="2024-09" db="EMBL/GenBank/DDBJ databases">
        <title>Chromosome-scale assembly of Riccia fluitans.</title>
        <authorList>
            <person name="Paukszto L."/>
            <person name="Sawicki J."/>
            <person name="Karawczyk K."/>
            <person name="Piernik-Szablinska J."/>
            <person name="Szczecinska M."/>
            <person name="Mazdziarz M."/>
        </authorList>
    </citation>
    <scope>NUCLEOTIDE SEQUENCE [LARGE SCALE GENOMIC DNA]</scope>
    <source>
        <strain evidence="2">Rf_01</strain>
        <tissue evidence="2">Aerial parts of the thallus</tissue>
    </source>
</reference>
<gene>
    <name evidence="2" type="ORF">R1flu_002667</name>
</gene>
<dbReference type="AlphaFoldDB" id="A0ABD1Y9R1"/>
<name>A0ABD1Y9R1_9MARC</name>
<sequence length="269" mass="30902">MTQLDQNDHEDVQANKGRTTGKSRGHYHRDRSLDEENVPPNLDYKALEQIADGVEKMILSWSKVEEREPYLPPCMQQQAVESPARGFCNTFNQASPQERCLGLKKRKEETEVRSIIRNESNELRFSRGNEAEAPPAIETKQKSSHHHRRSSRTSRKKERMLLKNDGQQLDATPNDMGHMKQENEGQSQVLQIRAKLKDGEAEVPPLRKANTGNFNSLFDSIVIEDELLEKKLEALTTMPPTPLLVRTFSHRQIELKFTASCRSMRERAK</sequence>
<feature type="compositionally biased region" description="Basic and acidic residues" evidence="1">
    <location>
        <begin position="1"/>
        <end position="13"/>
    </location>
</feature>
<comment type="caution">
    <text evidence="2">The sequence shown here is derived from an EMBL/GenBank/DDBJ whole genome shotgun (WGS) entry which is preliminary data.</text>
</comment>
<evidence type="ECO:0000256" key="1">
    <source>
        <dbReference type="SAM" id="MobiDB-lite"/>
    </source>
</evidence>
<organism evidence="2 3">
    <name type="scientific">Riccia fluitans</name>
    <dbReference type="NCBI Taxonomy" id="41844"/>
    <lineage>
        <taxon>Eukaryota</taxon>
        <taxon>Viridiplantae</taxon>
        <taxon>Streptophyta</taxon>
        <taxon>Embryophyta</taxon>
        <taxon>Marchantiophyta</taxon>
        <taxon>Marchantiopsida</taxon>
        <taxon>Marchantiidae</taxon>
        <taxon>Marchantiales</taxon>
        <taxon>Ricciaceae</taxon>
        <taxon>Riccia</taxon>
    </lineage>
</organism>
<feature type="compositionally biased region" description="Basic residues" evidence="1">
    <location>
        <begin position="142"/>
        <end position="158"/>
    </location>
</feature>
<feature type="region of interest" description="Disordered" evidence="1">
    <location>
        <begin position="123"/>
        <end position="187"/>
    </location>
</feature>
<evidence type="ECO:0000313" key="3">
    <source>
        <dbReference type="Proteomes" id="UP001605036"/>
    </source>
</evidence>
<accession>A0ABD1Y9R1</accession>
<evidence type="ECO:0000313" key="2">
    <source>
        <dbReference type="EMBL" id="KAL2622462.1"/>
    </source>
</evidence>